<sequence length="238" mass="25820">MSSSVLMRPARATSFPARGATAFARTAAPVALQQDPHAVRAPGENELQAAIGREVRACRKRHGMTATELAGAANISVGMMSKIENGVISASLTTLQALSQALGVPMTALFRSFEEERSAVFVRAGAGVEVERRGTRAGHHYNLLGYIGSASSQVFVEPYLITLTSHTDIFPLFQHAGMEFLYLLEGEITYRHGSTLYHMGPGDSLFFEADTPHGPEQLTKLPIRFLSIISYRHGDSED</sequence>
<dbReference type="Gene3D" id="2.60.120.10">
    <property type="entry name" value="Jelly Rolls"/>
    <property type="match status" value="1"/>
</dbReference>
<organism evidence="3 4">
    <name type="scientific">Aminobacter aganoensis</name>
    <dbReference type="NCBI Taxonomy" id="83264"/>
    <lineage>
        <taxon>Bacteria</taxon>
        <taxon>Pseudomonadati</taxon>
        <taxon>Pseudomonadota</taxon>
        <taxon>Alphaproteobacteria</taxon>
        <taxon>Hyphomicrobiales</taxon>
        <taxon>Phyllobacteriaceae</taxon>
        <taxon>Aminobacter</taxon>
    </lineage>
</organism>
<dbReference type="InterPro" id="IPR001387">
    <property type="entry name" value="Cro/C1-type_HTH"/>
</dbReference>
<dbReference type="Gene3D" id="1.10.260.40">
    <property type="entry name" value="lambda repressor-like DNA-binding domains"/>
    <property type="match status" value="1"/>
</dbReference>
<evidence type="ECO:0000313" key="3">
    <source>
        <dbReference type="EMBL" id="MBB6357929.1"/>
    </source>
</evidence>
<evidence type="ECO:0000313" key="4">
    <source>
        <dbReference type="Proteomes" id="UP000536262"/>
    </source>
</evidence>
<dbReference type="InterPro" id="IPR013096">
    <property type="entry name" value="Cupin_2"/>
</dbReference>
<name>A0A7X0KP97_9HYPH</name>
<dbReference type="InterPro" id="IPR014710">
    <property type="entry name" value="RmlC-like_jellyroll"/>
</dbReference>
<dbReference type="InterPro" id="IPR010982">
    <property type="entry name" value="Lambda_DNA-bd_dom_sf"/>
</dbReference>
<dbReference type="PROSITE" id="PS50943">
    <property type="entry name" value="HTH_CROC1"/>
    <property type="match status" value="1"/>
</dbReference>
<dbReference type="Proteomes" id="UP000536262">
    <property type="component" value="Unassembled WGS sequence"/>
</dbReference>
<dbReference type="GO" id="GO:0003677">
    <property type="term" value="F:DNA binding"/>
    <property type="evidence" value="ECO:0007669"/>
    <property type="project" value="UniProtKB-KW"/>
</dbReference>
<dbReference type="PANTHER" id="PTHR46797:SF1">
    <property type="entry name" value="METHYLPHOSPHONATE SYNTHASE"/>
    <property type="match status" value="1"/>
</dbReference>
<dbReference type="RefSeq" id="WP_184702877.1">
    <property type="nucleotide sequence ID" value="NZ_BAABEG010000001.1"/>
</dbReference>
<comment type="caution">
    <text evidence="3">The sequence shown here is derived from an EMBL/GenBank/DDBJ whole genome shotgun (WGS) entry which is preliminary data.</text>
</comment>
<dbReference type="GO" id="GO:0005829">
    <property type="term" value="C:cytosol"/>
    <property type="evidence" value="ECO:0007669"/>
    <property type="project" value="TreeGrafter"/>
</dbReference>
<protein>
    <submittedName>
        <fullName evidence="3">Transcriptional regulator with XRE-family HTH domain</fullName>
    </submittedName>
</protein>
<keyword evidence="1" id="KW-0238">DNA-binding</keyword>
<dbReference type="AlphaFoldDB" id="A0A7X0KP97"/>
<dbReference type="EMBL" id="JACHOU010000049">
    <property type="protein sequence ID" value="MBB6357929.1"/>
    <property type="molecule type" value="Genomic_DNA"/>
</dbReference>
<reference evidence="3 4" key="1">
    <citation type="submission" date="2020-08" db="EMBL/GenBank/DDBJ databases">
        <title>Genomic Encyclopedia of Type Strains, Phase IV (KMG-IV): sequencing the most valuable type-strain genomes for metagenomic binning, comparative biology and taxonomic classification.</title>
        <authorList>
            <person name="Goeker M."/>
        </authorList>
    </citation>
    <scope>NUCLEOTIDE SEQUENCE [LARGE SCALE GENOMIC DNA]</scope>
    <source>
        <strain evidence="3 4">DSM 7051</strain>
    </source>
</reference>
<evidence type="ECO:0000256" key="1">
    <source>
        <dbReference type="ARBA" id="ARBA00023125"/>
    </source>
</evidence>
<feature type="domain" description="HTH cro/C1-type" evidence="2">
    <location>
        <begin position="55"/>
        <end position="109"/>
    </location>
</feature>
<keyword evidence="4" id="KW-1185">Reference proteome</keyword>
<accession>A0A7X0KP97</accession>
<gene>
    <name evidence="3" type="ORF">GGR00_005759</name>
</gene>
<dbReference type="InterPro" id="IPR050807">
    <property type="entry name" value="TransReg_Diox_bact_type"/>
</dbReference>
<proteinExistence type="predicted"/>
<evidence type="ECO:0000259" key="2">
    <source>
        <dbReference type="PROSITE" id="PS50943"/>
    </source>
</evidence>
<dbReference type="GO" id="GO:0003700">
    <property type="term" value="F:DNA-binding transcription factor activity"/>
    <property type="evidence" value="ECO:0007669"/>
    <property type="project" value="TreeGrafter"/>
</dbReference>
<dbReference type="CDD" id="cd00093">
    <property type="entry name" value="HTH_XRE"/>
    <property type="match status" value="1"/>
</dbReference>
<dbReference type="SUPFAM" id="SSF47413">
    <property type="entry name" value="lambda repressor-like DNA-binding domains"/>
    <property type="match status" value="1"/>
</dbReference>
<dbReference type="Pfam" id="PF07883">
    <property type="entry name" value="Cupin_2"/>
    <property type="match status" value="1"/>
</dbReference>
<dbReference type="CDD" id="cd02209">
    <property type="entry name" value="cupin_XRE_C"/>
    <property type="match status" value="1"/>
</dbReference>
<dbReference type="InterPro" id="IPR011051">
    <property type="entry name" value="RmlC_Cupin_sf"/>
</dbReference>
<dbReference type="Pfam" id="PF01381">
    <property type="entry name" value="HTH_3"/>
    <property type="match status" value="1"/>
</dbReference>
<dbReference type="SMART" id="SM00530">
    <property type="entry name" value="HTH_XRE"/>
    <property type="match status" value="1"/>
</dbReference>
<dbReference type="PANTHER" id="PTHR46797">
    <property type="entry name" value="HTH-TYPE TRANSCRIPTIONAL REGULATOR"/>
    <property type="match status" value="1"/>
</dbReference>
<dbReference type="SUPFAM" id="SSF51182">
    <property type="entry name" value="RmlC-like cupins"/>
    <property type="match status" value="1"/>
</dbReference>